<name>A0A7G9TFA9_PSEMX</name>
<keyword evidence="1" id="KW-0812">Transmembrane</keyword>
<evidence type="ECO:0000313" key="2">
    <source>
        <dbReference type="EMBL" id="QNN78784.1"/>
    </source>
</evidence>
<dbReference type="EMBL" id="CP060731">
    <property type="protein sequence ID" value="QNN78784.1"/>
    <property type="molecule type" value="Genomic_DNA"/>
</dbReference>
<reference evidence="2 3" key="1">
    <citation type="submission" date="2020-08" db="EMBL/GenBank/DDBJ databases">
        <title>Streptomycin Non-resistant strain, P. mexicana.</title>
        <authorList>
            <person name="Ganesh-Kumar S."/>
            <person name="Zhe T."/>
            <person name="Yu Z."/>
            <person name="Min Y."/>
        </authorList>
    </citation>
    <scope>NUCLEOTIDE SEQUENCE [LARGE SCALE GENOMIC DNA]</scope>
    <source>
        <strain evidence="2 3">GTZY2</strain>
    </source>
</reference>
<feature type="transmembrane region" description="Helical" evidence="1">
    <location>
        <begin position="46"/>
        <end position="65"/>
    </location>
</feature>
<accession>A0A7G9TFA9</accession>
<dbReference type="Proteomes" id="UP000515838">
    <property type="component" value="Chromosome"/>
</dbReference>
<protein>
    <submittedName>
        <fullName evidence="2">Uncharacterized protein</fullName>
    </submittedName>
</protein>
<dbReference type="GeneID" id="81470308"/>
<feature type="transmembrane region" description="Helical" evidence="1">
    <location>
        <begin position="72"/>
        <end position="94"/>
    </location>
</feature>
<organism evidence="2 3">
    <name type="scientific">Pseudoxanthomonas mexicana</name>
    <dbReference type="NCBI Taxonomy" id="128785"/>
    <lineage>
        <taxon>Bacteria</taxon>
        <taxon>Pseudomonadati</taxon>
        <taxon>Pseudomonadota</taxon>
        <taxon>Gammaproteobacteria</taxon>
        <taxon>Lysobacterales</taxon>
        <taxon>Lysobacteraceae</taxon>
        <taxon>Pseudoxanthomonas</taxon>
    </lineage>
</organism>
<dbReference type="AlphaFoldDB" id="A0A7G9TFA9"/>
<sequence length="141" mass="14865">MSALRPWQRMTLATVMVLVALLAASWLASRFLPPAWQQMVPTPLGYLAPISYLVTAACMALGGVIAGRRFLVVALGLTLALWIATFVLLANIALPAIDGGRPLLAIFRMNAASAVLSLAAAALGAHLGAQWQAQRTMRATA</sequence>
<gene>
    <name evidence="2" type="ORF">IAE60_04975</name>
</gene>
<dbReference type="RefSeq" id="WP_187574096.1">
    <property type="nucleotide sequence ID" value="NZ_CP060731.1"/>
</dbReference>
<proteinExistence type="predicted"/>
<keyword evidence="1" id="KW-0472">Membrane</keyword>
<evidence type="ECO:0000313" key="3">
    <source>
        <dbReference type="Proteomes" id="UP000515838"/>
    </source>
</evidence>
<keyword evidence="1" id="KW-1133">Transmembrane helix</keyword>
<feature type="transmembrane region" description="Helical" evidence="1">
    <location>
        <begin position="106"/>
        <end position="129"/>
    </location>
</feature>
<evidence type="ECO:0000256" key="1">
    <source>
        <dbReference type="SAM" id="Phobius"/>
    </source>
</evidence>